<sequence length="436" mass="48232">MPSWTIEKLEDLCWCFFEASKCLAGKGHSPELKASVVEDMAALGHEGLGWDAIRYVGVLLCIWCILAVAPIEVVRAASKLTLAMASSCVRRFSGANRRVLFGCSFSNFRPKCRRWSSLSHKYLAPPNKIVSPSPLFVVPSPSSSDTIHHSPHKKSLFRPIKQVIMARWDDIRDDLFNAYVAVSPPLNSEQQEEIVRIMKARGHDMVWNAIRYIFPSVCDLIFSLSRSIIFFLSSTFILRHTTINLNPLLQDSVTMGKANAHTWDAEAEADLLKAMNVHFRPNAEDCKKMAPMLHAKGYNFSDNALLQHLQKLRRKEGAGAPPAKDNGEGSSTAVPKTPASGRKRAAPGAAKKTNSTRGKKANRSEVVNAFLASNEDTSPLDNEDDDELDAVATPSKKPRVKREAKVKKEKPESDDEAVSLVKKEKGGEDQDNAIVL</sequence>
<feature type="compositionally biased region" description="Basic residues" evidence="1">
    <location>
        <begin position="396"/>
        <end position="408"/>
    </location>
</feature>
<evidence type="ECO:0000256" key="2">
    <source>
        <dbReference type="SAM" id="Phobius"/>
    </source>
</evidence>
<reference evidence="3" key="2">
    <citation type="submission" date="2023-05" db="EMBL/GenBank/DDBJ databases">
        <authorList>
            <consortium name="Lawrence Berkeley National Laboratory"/>
            <person name="Steindorff A."/>
            <person name="Hensen N."/>
            <person name="Bonometti L."/>
            <person name="Westerberg I."/>
            <person name="Brannstrom I.O."/>
            <person name="Guillou S."/>
            <person name="Cros-Aarteil S."/>
            <person name="Calhoun S."/>
            <person name="Haridas S."/>
            <person name="Kuo A."/>
            <person name="Mondo S."/>
            <person name="Pangilinan J."/>
            <person name="Riley R."/>
            <person name="Labutti K."/>
            <person name="Andreopoulos B."/>
            <person name="Lipzen A."/>
            <person name="Chen C."/>
            <person name="Yanf M."/>
            <person name="Daum C."/>
            <person name="Ng V."/>
            <person name="Clum A."/>
            <person name="Ohm R."/>
            <person name="Martin F."/>
            <person name="Silar P."/>
            <person name="Natvig D."/>
            <person name="Lalanne C."/>
            <person name="Gautier V."/>
            <person name="Ament-Velasquez S.L."/>
            <person name="Kruys A."/>
            <person name="Hutchinson M.I."/>
            <person name="Powell A.J."/>
            <person name="Barry K."/>
            <person name="Miller A.N."/>
            <person name="Grigoriev I.V."/>
            <person name="Debuchy R."/>
            <person name="Gladieux P."/>
            <person name="Thoren M.H."/>
            <person name="Johannesson H."/>
        </authorList>
    </citation>
    <scope>NUCLEOTIDE SEQUENCE</scope>
    <source>
        <strain evidence="3">PSN243</strain>
    </source>
</reference>
<dbReference type="EMBL" id="MU865914">
    <property type="protein sequence ID" value="KAK4455599.1"/>
    <property type="molecule type" value="Genomic_DNA"/>
</dbReference>
<name>A0AAV9H3G7_9PEZI</name>
<keyword evidence="2" id="KW-1133">Transmembrane helix</keyword>
<comment type="caution">
    <text evidence="3">The sequence shown here is derived from an EMBL/GenBank/DDBJ whole genome shotgun (WGS) entry which is preliminary data.</text>
</comment>
<evidence type="ECO:0000256" key="1">
    <source>
        <dbReference type="SAM" id="MobiDB-lite"/>
    </source>
</evidence>
<accession>A0AAV9H3G7</accession>
<keyword evidence="2" id="KW-0472">Membrane</keyword>
<evidence type="ECO:0000313" key="3">
    <source>
        <dbReference type="EMBL" id="KAK4455599.1"/>
    </source>
</evidence>
<keyword evidence="4" id="KW-1185">Reference proteome</keyword>
<proteinExistence type="predicted"/>
<feature type="region of interest" description="Disordered" evidence="1">
    <location>
        <begin position="315"/>
        <end position="436"/>
    </location>
</feature>
<gene>
    <name evidence="3" type="ORF">QBC34DRAFT_70936</name>
</gene>
<dbReference type="AlphaFoldDB" id="A0AAV9H3G7"/>
<keyword evidence="2" id="KW-0812">Transmembrane</keyword>
<organism evidence="3 4">
    <name type="scientific">Podospora aff. communis PSN243</name>
    <dbReference type="NCBI Taxonomy" id="3040156"/>
    <lineage>
        <taxon>Eukaryota</taxon>
        <taxon>Fungi</taxon>
        <taxon>Dikarya</taxon>
        <taxon>Ascomycota</taxon>
        <taxon>Pezizomycotina</taxon>
        <taxon>Sordariomycetes</taxon>
        <taxon>Sordariomycetidae</taxon>
        <taxon>Sordariales</taxon>
        <taxon>Podosporaceae</taxon>
        <taxon>Podospora</taxon>
    </lineage>
</organism>
<feature type="transmembrane region" description="Helical" evidence="2">
    <location>
        <begin position="209"/>
        <end position="232"/>
    </location>
</feature>
<feature type="transmembrane region" description="Helical" evidence="2">
    <location>
        <begin position="52"/>
        <end position="74"/>
    </location>
</feature>
<evidence type="ECO:0000313" key="4">
    <source>
        <dbReference type="Proteomes" id="UP001321760"/>
    </source>
</evidence>
<protein>
    <submittedName>
        <fullName evidence="3">Uncharacterized protein</fullName>
    </submittedName>
</protein>
<dbReference type="Proteomes" id="UP001321760">
    <property type="component" value="Unassembled WGS sequence"/>
</dbReference>
<reference evidence="3" key="1">
    <citation type="journal article" date="2023" name="Mol. Phylogenet. Evol.">
        <title>Genome-scale phylogeny and comparative genomics of the fungal order Sordariales.</title>
        <authorList>
            <person name="Hensen N."/>
            <person name="Bonometti L."/>
            <person name="Westerberg I."/>
            <person name="Brannstrom I.O."/>
            <person name="Guillou S."/>
            <person name="Cros-Aarteil S."/>
            <person name="Calhoun S."/>
            <person name="Haridas S."/>
            <person name="Kuo A."/>
            <person name="Mondo S."/>
            <person name="Pangilinan J."/>
            <person name="Riley R."/>
            <person name="LaButti K."/>
            <person name="Andreopoulos B."/>
            <person name="Lipzen A."/>
            <person name="Chen C."/>
            <person name="Yan M."/>
            <person name="Daum C."/>
            <person name="Ng V."/>
            <person name="Clum A."/>
            <person name="Steindorff A."/>
            <person name="Ohm R.A."/>
            <person name="Martin F."/>
            <person name="Silar P."/>
            <person name="Natvig D.O."/>
            <person name="Lalanne C."/>
            <person name="Gautier V."/>
            <person name="Ament-Velasquez S.L."/>
            <person name="Kruys A."/>
            <person name="Hutchinson M.I."/>
            <person name="Powell A.J."/>
            <person name="Barry K."/>
            <person name="Miller A.N."/>
            <person name="Grigoriev I.V."/>
            <person name="Debuchy R."/>
            <person name="Gladieux P."/>
            <person name="Hiltunen Thoren M."/>
            <person name="Johannesson H."/>
        </authorList>
    </citation>
    <scope>NUCLEOTIDE SEQUENCE</scope>
    <source>
        <strain evidence="3">PSN243</strain>
    </source>
</reference>